<evidence type="ECO:0000256" key="2">
    <source>
        <dbReference type="ARBA" id="ARBA00022692"/>
    </source>
</evidence>
<sequence>MATYDSLSDGDHGIEVADDHQPQEQDHPELSVKNIGAVSALFNFLKGNIGTGILALPVAFKRSGLCLGFAFLIFYACLSTYLMHVLLRISNVVIIKNNLDRSKIDYAEAVFYVVKFGPERFRSYKGKAKHTINIFLLLTQIGFCCIYMLFVAQNTKYVSWNDETTWPEVRANLYLIGFIVAVLLVMLNIKMTMLIFAIPSAIALIATTLGLVLIFVYIFSTGLEDITSLPAFTSFSEVLVALGIFIFSFEGIALVRSSFNYRQSIC</sequence>
<evidence type="ECO:0000256" key="6">
    <source>
        <dbReference type="SAM" id="Phobius"/>
    </source>
</evidence>
<dbReference type="PANTHER" id="PTHR22950:SF349">
    <property type="entry name" value="AMINO ACID TRANSPORTER TRANSMEMBRANE DOMAIN-CONTAINING PROTEIN"/>
    <property type="match status" value="1"/>
</dbReference>
<name>A0A0R3X8J3_HYDTA</name>
<evidence type="ECO:0000256" key="3">
    <source>
        <dbReference type="ARBA" id="ARBA00022989"/>
    </source>
</evidence>
<feature type="transmembrane region" description="Helical" evidence="6">
    <location>
        <begin position="231"/>
        <end position="255"/>
    </location>
</feature>
<dbReference type="Pfam" id="PF01490">
    <property type="entry name" value="Aa_trans"/>
    <property type="match status" value="1"/>
</dbReference>
<dbReference type="PANTHER" id="PTHR22950">
    <property type="entry name" value="AMINO ACID TRANSPORTER"/>
    <property type="match status" value="1"/>
</dbReference>
<feature type="transmembrane region" description="Helical" evidence="6">
    <location>
        <begin position="67"/>
        <end position="87"/>
    </location>
</feature>
<feature type="domain" description="Amino acid transporter transmembrane" evidence="7">
    <location>
        <begin position="34"/>
        <end position="255"/>
    </location>
</feature>
<keyword evidence="3 6" id="KW-1133">Transmembrane helix</keyword>
<reference evidence="10" key="1">
    <citation type="submission" date="2017-02" db="UniProtKB">
        <authorList>
            <consortium name="WormBaseParasite"/>
        </authorList>
    </citation>
    <scope>IDENTIFICATION</scope>
</reference>
<dbReference type="OrthoDB" id="6278520at2759"/>
<keyword evidence="9" id="KW-1185">Reference proteome</keyword>
<feature type="transmembrane region" description="Helical" evidence="6">
    <location>
        <begin position="171"/>
        <end position="189"/>
    </location>
</feature>
<organism evidence="10">
    <name type="scientific">Hydatigena taeniaeformis</name>
    <name type="common">Feline tapeworm</name>
    <name type="synonym">Taenia taeniaeformis</name>
    <dbReference type="NCBI Taxonomy" id="6205"/>
    <lineage>
        <taxon>Eukaryota</taxon>
        <taxon>Metazoa</taxon>
        <taxon>Spiralia</taxon>
        <taxon>Lophotrochozoa</taxon>
        <taxon>Platyhelminthes</taxon>
        <taxon>Cestoda</taxon>
        <taxon>Eucestoda</taxon>
        <taxon>Cyclophyllidea</taxon>
        <taxon>Taeniidae</taxon>
        <taxon>Hydatigera</taxon>
    </lineage>
</organism>
<evidence type="ECO:0000256" key="1">
    <source>
        <dbReference type="ARBA" id="ARBA00004141"/>
    </source>
</evidence>
<feature type="transmembrane region" description="Helical" evidence="6">
    <location>
        <begin position="196"/>
        <end position="219"/>
    </location>
</feature>
<feature type="transmembrane region" description="Helical" evidence="6">
    <location>
        <begin position="132"/>
        <end position="151"/>
    </location>
</feature>
<dbReference type="InterPro" id="IPR013057">
    <property type="entry name" value="AA_transpt_TM"/>
</dbReference>
<proteinExistence type="predicted"/>
<evidence type="ECO:0000256" key="5">
    <source>
        <dbReference type="SAM" id="MobiDB-lite"/>
    </source>
</evidence>
<dbReference type="EMBL" id="UYWX01021111">
    <property type="protein sequence ID" value="VDM34809.1"/>
    <property type="molecule type" value="Genomic_DNA"/>
</dbReference>
<dbReference type="GO" id="GO:0005774">
    <property type="term" value="C:vacuolar membrane"/>
    <property type="evidence" value="ECO:0007669"/>
    <property type="project" value="TreeGrafter"/>
</dbReference>
<dbReference type="AlphaFoldDB" id="A0A0R3X8J3"/>
<dbReference type="GO" id="GO:0015179">
    <property type="term" value="F:L-amino acid transmembrane transporter activity"/>
    <property type="evidence" value="ECO:0007669"/>
    <property type="project" value="TreeGrafter"/>
</dbReference>
<keyword evidence="2 6" id="KW-0812">Transmembrane</keyword>
<reference evidence="8 9" key="2">
    <citation type="submission" date="2018-11" db="EMBL/GenBank/DDBJ databases">
        <authorList>
            <consortium name="Pathogen Informatics"/>
        </authorList>
    </citation>
    <scope>NUCLEOTIDE SEQUENCE [LARGE SCALE GENOMIC DNA]</scope>
</reference>
<comment type="subcellular location">
    <subcellularLocation>
        <location evidence="1">Membrane</location>
        <topology evidence="1">Multi-pass membrane protein</topology>
    </subcellularLocation>
</comment>
<dbReference type="Proteomes" id="UP000274429">
    <property type="component" value="Unassembled WGS sequence"/>
</dbReference>
<dbReference type="STRING" id="6205.A0A0R3X8J3"/>
<evidence type="ECO:0000313" key="9">
    <source>
        <dbReference type="Proteomes" id="UP000274429"/>
    </source>
</evidence>
<evidence type="ECO:0000256" key="4">
    <source>
        <dbReference type="ARBA" id="ARBA00023136"/>
    </source>
</evidence>
<accession>A0A0R3X8J3</accession>
<keyword evidence="4 6" id="KW-0472">Membrane</keyword>
<evidence type="ECO:0000259" key="7">
    <source>
        <dbReference type="Pfam" id="PF01490"/>
    </source>
</evidence>
<gene>
    <name evidence="8" type="ORF">TTAC_LOCUS9853</name>
</gene>
<evidence type="ECO:0000313" key="8">
    <source>
        <dbReference type="EMBL" id="VDM34809.1"/>
    </source>
</evidence>
<feature type="region of interest" description="Disordered" evidence="5">
    <location>
        <begin position="1"/>
        <end position="26"/>
    </location>
</feature>
<evidence type="ECO:0000313" key="10">
    <source>
        <dbReference type="WBParaSite" id="TTAC_0000986801-mRNA-1"/>
    </source>
</evidence>
<dbReference type="WBParaSite" id="TTAC_0000986801-mRNA-1">
    <property type="protein sequence ID" value="TTAC_0000986801-mRNA-1"/>
    <property type="gene ID" value="TTAC_0000986801"/>
</dbReference>
<protein>
    <submittedName>
        <fullName evidence="10">Aa_trans domain-containing protein</fullName>
    </submittedName>
</protein>
<feature type="compositionally biased region" description="Basic and acidic residues" evidence="5">
    <location>
        <begin position="9"/>
        <end position="26"/>
    </location>
</feature>